<dbReference type="AlphaFoldDB" id="A0A1G9MND5"/>
<feature type="transmembrane region" description="Helical" evidence="6">
    <location>
        <begin position="67"/>
        <end position="85"/>
    </location>
</feature>
<feature type="transmembrane region" description="Helical" evidence="6">
    <location>
        <begin position="92"/>
        <end position="111"/>
    </location>
</feature>
<feature type="coiled-coil region" evidence="5">
    <location>
        <begin position="217"/>
        <end position="244"/>
    </location>
</feature>
<feature type="transmembrane region" description="Helical" evidence="6">
    <location>
        <begin position="44"/>
        <end position="61"/>
    </location>
</feature>
<keyword evidence="4 6" id="KW-0472">Membrane</keyword>
<evidence type="ECO:0000256" key="3">
    <source>
        <dbReference type="ARBA" id="ARBA00022989"/>
    </source>
</evidence>
<comment type="subcellular location">
    <subcellularLocation>
        <location evidence="1">Membrane</location>
        <topology evidence="1">Multi-pass membrane protein</topology>
    </subcellularLocation>
</comment>
<evidence type="ECO:0000256" key="1">
    <source>
        <dbReference type="ARBA" id="ARBA00004141"/>
    </source>
</evidence>
<dbReference type="STRING" id="686624.SAMN04488242_2746"/>
<proteinExistence type="predicted"/>
<keyword evidence="5" id="KW-0175">Coiled coil</keyword>
<evidence type="ECO:0000256" key="6">
    <source>
        <dbReference type="SAM" id="Phobius"/>
    </source>
</evidence>
<feature type="transmembrane region" description="Helical" evidence="6">
    <location>
        <begin position="164"/>
        <end position="182"/>
    </location>
</feature>
<dbReference type="InterPro" id="IPR049453">
    <property type="entry name" value="Memb_transporter_dom"/>
</dbReference>
<evidence type="ECO:0000256" key="5">
    <source>
        <dbReference type="SAM" id="Coils"/>
    </source>
</evidence>
<dbReference type="GO" id="GO:0016020">
    <property type="term" value="C:membrane"/>
    <property type="evidence" value="ECO:0007669"/>
    <property type="project" value="UniProtKB-SubCell"/>
</dbReference>
<dbReference type="EMBL" id="FNGP01000005">
    <property type="protein sequence ID" value="SDL75749.1"/>
    <property type="molecule type" value="Genomic_DNA"/>
</dbReference>
<evidence type="ECO:0000313" key="8">
    <source>
        <dbReference type="EMBL" id="SDL75749.1"/>
    </source>
</evidence>
<dbReference type="OrthoDB" id="5198202at2"/>
<sequence length="381" mass="42013">MAGAETWQQSIQRATLRAFDVSERTARRGWRSQRRRVSRWRSQLFLILQVAVAGGIAWWLAHEVVGHEAPFLATVAAIVCLGLSFGQRVSRILEIAIGVAIGVFLGEVFIFFFGTGVWQIMLAVAVAMSVSIWLGQRTLMAMQAGLQAAAVMTVLPNVDAGFNRWLDAVIGCTVALVFALFVPTSPVQKPRIIAAQVLHEATGTLRGLAHALRVRDAKEAKASLARARASEEELSRLLEAAEEGMAVVRVSPFLRGRRREMSQISDLVVPLDRFCRNMRVLARRAWVSLARDEEMPPEYLDLLDDLAQVVDECASELFAGRVPTAKVRDIVAVGEKSASVTVYARLSPTVVLAQMRSMTIDLLELCGYSYTDAREMLPVVH</sequence>
<dbReference type="RefSeq" id="WP_093253236.1">
    <property type="nucleotide sequence ID" value="NZ_FNGP01000005.1"/>
</dbReference>
<gene>
    <name evidence="8" type="ORF">SAMN04488242_2746</name>
</gene>
<evidence type="ECO:0000259" key="7">
    <source>
        <dbReference type="Pfam" id="PF13515"/>
    </source>
</evidence>
<evidence type="ECO:0000313" key="9">
    <source>
        <dbReference type="Proteomes" id="UP000199475"/>
    </source>
</evidence>
<organism evidence="8 9">
    <name type="scientific">Tessaracoccus oleiagri</name>
    <dbReference type="NCBI Taxonomy" id="686624"/>
    <lineage>
        <taxon>Bacteria</taxon>
        <taxon>Bacillati</taxon>
        <taxon>Actinomycetota</taxon>
        <taxon>Actinomycetes</taxon>
        <taxon>Propionibacteriales</taxon>
        <taxon>Propionibacteriaceae</taxon>
        <taxon>Tessaracoccus</taxon>
    </lineage>
</organism>
<dbReference type="Pfam" id="PF13515">
    <property type="entry name" value="FUSC_2"/>
    <property type="match status" value="1"/>
</dbReference>
<protein>
    <submittedName>
        <fullName evidence="8">Uncharacterized membrane protein YgaE, UPF0421/DUF939 family</fullName>
    </submittedName>
</protein>
<reference evidence="8 9" key="1">
    <citation type="submission" date="2016-10" db="EMBL/GenBank/DDBJ databases">
        <authorList>
            <person name="de Groot N.N."/>
        </authorList>
    </citation>
    <scope>NUCLEOTIDE SEQUENCE [LARGE SCALE GENOMIC DNA]</scope>
    <source>
        <strain evidence="8 9">CGMCC 1.9159</strain>
    </source>
</reference>
<feature type="transmembrane region" description="Helical" evidence="6">
    <location>
        <begin position="117"/>
        <end position="134"/>
    </location>
</feature>
<dbReference type="Proteomes" id="UP000199475">
    <property type="component" value="Unassembled WGS sequence"/>
</dbReference>
<keyword evidence="3 6" id="KW-1133">Transmembrane helix</keyword>
<name>A0A1G9MND5_9ACTN</name>
<evidence type="ECO:0000256" key="4">
    <source>
        <dbReference type="ARBA" id="ARBA00023136"/>
    </source>
</evidence>
<feature type="domain" description="Integral membrane bound transporter" evidence="7">
    <location>
        <begin position="57"/>
        <end position="178"/>
    </location>
</feature>
<accession>A0A1G9MND5</accession>
<evidence type="ECO:0000256" key="2">
    <source>
        <dbReference type="ARBA" id="ARBA00022692"/>
    </source>
</evidence>
<keyword evidence="2 6" id="KW-0812">Transmembrane</keyword>
<keyword evidence="9" id="KW-1185">Reference proteome</keyword>